<dbReference type="GO" id="GO:0016020">
    <property type="term" value="C:membrane"/>
    <property type="evidence" value="ECO:0007669"/>
    <property type="project" value="UniProtKB-SubCell"/>
</dbReference>
<gene>
    <name evidence="16" type="ORF">DME_LOCUS1440</name>
</gene>
<feature type="domain" description="Fibronectin type-III" evidence="15">
    <location>
        <begin position="867"/>
        <end position="967"/>
    </location>
</feature>
<feature type="domain" description="Fibronectin type-III" evidence="15">
    <location>
        <begin position="263"/>
        <end position="366"/>
    </location>
</feature>
<keyword evidence="2 13" id="KW-0812">Transmembrane</keyword>
<keyword evidence="6 13" id="KW-1133">Transmembrane helix</keyword>
<evidence type="ECO:0000256" key="6">
    <source>
        <dbReference type="ARBA" id="ARBA00022989"/>
    </source>
</evidence>
<keyword evidence="10" id="KW-0393">Immunoglobulin domain</keyword>
<dbReference type="InterPro" id="IPR050964">
    <property type="entry name" value="Striated_Muscle_Regulatory"/>
</dbReference>
<evidence type="ECO:0000259" key="15">
    <source>
        <dbReference type="PROSITE" id="PS50853"/>
    </source>
</evidence>
<dbReference type="PANTHER" id="PTHR13817:SF166">
    <property type="entry name" value="NEURONAL IGCAM-RELATED"/>
    <property type="match status" value="1"/>
</dbReference>
<evidence type="ECO:0000256" key="8">
    <source>
        <dbReference type="ARBA" id="ARBA00023157"/>
    </source>
</evidence>
<evidence type="ECO:0000256" key="11">
    <source>
        <dbReference type="ARBA" id="ARBA00061621"/>
    </source>
</evidence>
<proteinExistence type="inferred from homology"/>
<keyword evidence="7 13" id="KW-0472">Membrane</keyword>
<dbReference type="CDD" id="cd00063">
    <property type="entry name" value="FN3"/>
    <property type="match status" value="13"/>
</dbReference>
<feature type="domain" description="Fibronectin type-III" evidence="15">
    <location>
        <begin position="371"/>
        <end position="468"/>
    </location>
</feature>
<feature type="domain" description="Fibronectin type-III" evidence="15">
    <location>
        <begin position="768"/>
        <end position="862"/>
    </location>
</feature>
<keyword evidence="9" id="KW-0325">Glycoprotein</keyword>
<feature type="domain" description="Fibronectin type-III" evidence="15">
    <location>
        <begin position="1366"/>
        <end position="1461"/>
    </location>
</feature>
<dbReference type="SUPFAM" id="SSF48726">
    <property type="entry name" value="Immunoglobulin"/>
    <property type="match status" value="2"/>
</dbReference>
<feature type="compositionally biased region" description="Polar residues" evidence="12">
    <location>
        <begin position="1718"/>
        <end position="1727"/>
    </location>
</feature>
<feature type="domain" description="Fibronectin type-III" evidence="15">
    <location>
        <begin position="1069"/>
        <end position="1157"/>
    </location>
</feature>
<dbReference type="InterPro" id="IPR003598">
    <property type="entry name" value="Ig_sub2"/>
</dbReference>
<reference evidence="16 17" key="1">
    <citation type="submission" date="2018-11" db="EMBL/GenBank/DDBJ databases">
        <authorList>
            <consortium name="Pathogen Informatics"/>
        </authorList>
    </citation>
    <scope>NUCLEOTIDE SEQUENCE [LARGE SCALE GENOMIC DNA]</scope>
</reference>
<dbReference type="Proteomes" id="UP000274756">
    <property type="component" value="Unassembled WGS sequence"/>
</dbReference>
<dbReference type="Pfam" id="PF00041">
    <property type="entry name" value="fn3"/>
    <property type="match status" value="11"/>
</dbReference>
<dbReference type="SMART" id="SM00408">
    <property type="entry name" value="IGc2"/>
    <property type="match status" value="2"/>
</dbReference>
<evidence type="ECO:0000256" key="3">
    <source>
        <dbReference type="ARBA" id="ARBA00022729"/>
    </source>
</evidence>
<dbReference type="Gene3D" id="2.60.40.10">
    <property type="entry name" value="Immunoglobulins"/>
    <property type="match status" value="15"/>
</dbReference>
<accession>A0A3P7Q806</accession>
<dbReference type="SMART" id="SM00060">
    <property type="entry name" value="FN3"/>
    <property type="match status" value="13"/>
</dbReference>
<dbReference type="InterPro" id="IPR003599">
    <property type="entry name" value="Ig_sub"/>
</dbReference>
<keyword evidence="3" id="KW-0732">Signal</keyword>
<protein>
    <submittedName>
        <fullName evidence="16">Uncharacterized protein</fullName>
    </submittedName>
</protein>
<feature type="domain" description="Ig-like" evidence="14">
    <location>
        <begin position="189"/>
        <end position="252"/>
    </location>
</feature>
<dbReference type="FunFam" id="2.60.40.10:FF:000028">
    <property type="entry name" value="Neuronal cell adhesion molecule"/>
    <property type="match status" value="1"/>
</dbReference>
<comment type="subcellular location">
    <subcellularLocation>
        <location evidence="1">Membrane</location>
        <topology evidence="1">Single-pass type I membrane protein</topology>
    </subcellularLocation>
</comment>
<feature type="domain" description="Fibronectin type-III" evidence="15">
    <location>
        <begin position="1267"/>
        <end position="1365"/>
    </location>
</feature>
<evidence type="ECO:0000256" key="4">
    <source>
        <dbReference type="ARBA" id="ARBA00022737"/>
    </source>
</evidence>
<evidence type="ECO:0000313" key="16">
    <source>
        <dbReference type="EMBL" id="VDN51467.1"/>
    </source>
</evidence>
<name>A0A3P7Q806_DRAME</name>
<feature type="domain" description="Fibronectin type-III" evidence="15">
    <location>
        <begin position="575"/>
        <end position="668"/>
    </location>
</feature>
<keyword evidence="5" id="KW-0130">Cell adhesion</keyword>
<dbReference type="InterPro" id="IPR013783">
    <property type="entry name" value="Ig-like_fold"/>
</dbReference>
<dbReference type="Pfam" id="PF13927">
    <property type="entry name" value="Ig_3"/>
    <property type="match status" value="1"/>
</dbReference>
<dbReference type="InterPro" id="IPR003961">
    <property type="entry name" value="FN3_dom"/>
</dbReference>
<evidence type="ECO:0000256" key="10">
    <source>
        <dbReference type="ARBA" id="ARBA00023319"/>
    </source>
</evidence>
<keyword evidence="8" id="KW-1015">Disulfide bond</keyword>
<feature type="domain" description="Ig-like" evidence="14">
    <location>
        <begin position="58"/>
        <end position="135"/>
    </location>
</feature>
<feature type="domain" description="Fibronectin type-III" evidence="15">
    <location>
        <begin position="1162"/>
        <end position="1262"/>
    </location>
</feature>
<keyword evidence="4" id="KW-0677">Repeat</keyword>
<dbReference type="FunFam" id="2.60.40.10:FF:000158">
    <property type="entry name" value="Sidekick cell adhesion molecule 2"/>
    <property type="match status" value="1"/>
</dbReference>
<dbReference type="PANTHER" id="PTHR13817">
    <property type="entry name" value="TITIN"/>
    <property type="match status" value="1"/>
</dbReference>
<dbReference type="STRING" id="318479.A0A3P7Q806"/>
<comment type="similarity">
    <text evidence="11">Belongs to the sidekick family.</text>
</comment>
<dbReference type="PROSITE" id="PS50853">
    <property type="entry name" value="FN3"/>
    <property type="match status" value="12"/>
</dbReference>
<dbReference type="InterPro" id="IPR036116">
    <property type="entry name" value="FN3_sf"/>
</dbReference>
<evidence type="ECO:0000256" key="9">
    <source>
        <dbReference type="ARBA" id="ARBA00023180"/>
    </source>
</evidence>
<dbReference type="InterPro" id="IPR036179">
    <property type="entry name" value="Ig-like_dom_sf"/>
</dbReference>
<sequence>MYNNSIVSIIYAQRRLEIKSAHLLTNSDEAVIKCQIIFDPYGDKYSTTIANLTIIKRPEINRKLLPNKISKEVGESLSLNCQASGVPKPFLQWYFNGDRLGINGSHLHIENLDSINFGLYQCEASNAAGVDLTITWLRKGSVFMQILFVFPFYFNVLSKGFILFQLMNLHQIHRDLIEYGPSNQSILIGSNIIMPCKLSDYFENLIIPKIGDPVHRFVVTDDNNLSIRQVGPDNIGLYTCTASNGINEQSVSGWLNIIEKPSMPQMVVAELMNETVPPRIRVLWKIGFDGNSPIIKHYIEMRSLGPLDLWSDWEVVIDNIPSELCCEASIDNLKPSSIYEFRVVAVNRHGPGKPSLPSNNITMPQQPPAAAPRNVAASARSWSSIMVQWQPPPSEQWNGDILGYIVRYRLANYASLPWIEKNISNDHARNVPLEHLITWREYEIQVAAYNDRGMGVFSKPIYVTTLEGVPTQPPRDVKVRVINSTAISVSFSPPEQQVIPGVNQGYKIEIWKGAVSSTSLFRQIRVLPYENPSEVIGDLEKFGHYNVTVLCFTSPGDGPRSKPVEVITFEDVPGAVRNIRFDEILFNMATIIWDPPLEPNGVITKYTIRYRELSSDEKHLLIAKPSARNITIEGLNASTTYIINIQASTKIGAGPSLKAKFQSGIPPILPGRPSSLVVNGIKARNVTLEFVPGFDGHALINKWIVEAKVGSSSIYIPIFNISSPKSHSIIVQGLRPYTKYRLRLIAENLRGQSLPSEPSQEFQTAEAEPEAIWDHIVVEPLSATSIAITWLPFTSVQWNGIPRGYIIIYQPIDVGITELSSKWVNFSLNLLPYKIYAFKMVAENSFGRSVASEIVNATTYEAVPSGIPNNIEVAVNGAGSITVSWQSLSPHQSNGVIWGYRVRVIPENRFLHSEFTQEKVVEDPSSLHVSFSNLRPFTFYHAFVAAFNIIGYGPENFPACRFQTLEDVPGEPSNVSFSYISENEVRLKWDPPYEPNGAIIHYSVAYWKFSKRNDTTKIQLPHNIYGFSATGLSTNTKYLFNIAAETNVGWGPPNVVAVVTTYERNKAQPPSSNKIAVKWINPSLNSDISPLRFIRFEYQEKNKNWIQFSRLISGAANRTIIKGLKPNTFYRIHMRFHSDFGESDWSTESKWIKTAEDSPSSPPVSLKAIPYESSSILLSWNSPPASDWNADSISYRIIYRQYPSNDEFQQEEVVISEQGNLELQYIIKNLPSFRHYIIKMQSTNTKGSSPLSTPIFAYVGFSIPKQRITNIVAKAISSTSISIHWDKWVNDPYDIIFGFKIRYIPLSIVSDEENFEEMLATVNNSIVITDLRKYTEYQVSLSAFNRAGEGQLSSTRVQTFEDLPGPVSNLTFTDILLDSINVSWLPPKQPNGKLLGYIINYRTYKQKEELRKEVREKTRYNSFLATNLEENVVYFFSVKAETSVGSGEEVIANVTTGSPDSPSKPNIIPRQISVRLEWESGQPGFVRFSLFTEDIDGSISAGNVEHSGKEMVDNSHPYHVIGEWITITNSHNVDRLYEVKYRDLQPASFYVFRVFARNLIGVGYPSPESDQLYVPALLPEEPFFIKWWFIIIVTVIILIVIAIVIVLLYVTGSRFKYEKRNSVDSSQFADGGIVSYELRPPKRKNRKDQPLRPNTNTSWVSDCRDLPVYGGINGADTIGMYGSLTTLGISNNNSNWPYLSDSPRHKMSIGNFTNQNRLSDNFSVNDSNGDKSVNENEEEEPDIGGYFFLILVSF</sequence>
<keyword evidence="17" id="KW-1185">Reference proteome</keyword>
<evidence type="ECO:0000256" key="1">
    <source>
        <dbReference type="ARBA" id="ARBA00004479"/>
    </source>
</evidence>
<evidence type="ECO:0000256" key="7">
    <source>
        <dbReference type="ARBA" id="ARBA00023136"/>
    </source>
</evidence>
<feature type="domain" description="Fibronectin type-III" evidence="15">
    <location>
        <begin position="473"/>
        <end position="571"/>
    </location>
</feature>
<evidence type="ECO:0000313" key="17">
    <source>
        <dbReference type="Proteomes" id="UP000274756"/>
    </source>
</evidence>
<dbReference type="SUPFAM" id="SSF49265">
    <property type="entry name" value="Fibronectin type III"/>
    <property type="match status" value="8"/>
</dbReference>
<evidence type="ECO:0000256" key="12">
    <source>
        <dbReference type="SAM" id="MobiDB-lite"/>
    </source>
</evidence>
<feature type="domain" description="Fibronectin type-III" evidence="15">
    <location>
        <begin position="971"/>
        <end position="1064"/>
    </location>
</feature>
<dbReference type="PROSITE" id="PS50835">
    <property type="entry name" value="IG_LIKE"/>
    <property type="match status" value="2"/>
</dbReference>
<evidence type="ECO:0000256" key="2">
    <source>
        <dbReference type="ARBA" id="ARBA00022692"/>
    </source>
</evidence>
<organism evidence="16 17">
    <name type="scientific">Dracunculus medinensis</name>
    <name type="common">Guinea worm</name>
    <dbReference type="NCBI Taxonomy" id="318479"/>
    <lineage>
        <taxon>Eukaryota</taxon>
        <taxon>Metazoa</taxon>
        <taxon>Ecdysozoa</taxon>
        <taxon>Nematoda</taxon>
        <taxon>Chromadorea</taxon>
        <taxon>Rhabditida</taxon>
        <taxon>Spirurina</taxon>
        <taxon>Dracunculoidea</taxon>
        <taxon>Dracunculidae</taxon>
        <taxon>Dracunculus</taxon>
    </lineage>
</organism>
<feature type="region of interest" description="Disordered" evidence="12">
    <location>
        <begin position="1718"/>
        <end position="1739"/>
    </location>
</feature>
<feature type="transmembrane region" description="Helical" evidence="13">
    <location>
        <begin position="1587"/>
        <end position="1610"/>
    </location>
</feature>
<dbReference type="InterPro" id="IPR007110">
    <property type="entry name" value="Ig-like_dom"/>
</dbReference>
<dbReference type="EMBL" id="UYYG01000021">
    <property type="protein sequence ID" value="VDN51467.1"/>
    <property type="molecule type" value="Genomic_DNA"/>
</dbReference>
<dbReference type="AlphaFoldDB" id="A0A3P7Q806"/>
<feature type="transmembrane region" description="Helical" evidence="13">
    <location>
        <begin position="146"/>
        <end position="167"/>
    </location>
</feature>
<evidence type="ECO:0000256" key="13">
    <source>
        <dbReference type="SAM" id="Phobius"/>
    </source>
</evidence>
<dbReference type="SMART" id="SM00409">
    <property type="entry name" value="IG"/>
    <property type="match status" value="2"/>
</dbReference>
<dbReference type="OrthoDB" id="8923679at2759"/>
<evidence type="ECO:0000259" key="14">
    <source>
        <dbReference type="PROSITE" id="PS50835"/>
    </source>
</evidence>
<dbReference type="PRINTS" id="PR00014">
    <property type="entry name" value="FNTYPEIII"/>
</dbReference>
<evidence type="ECO:0000256" key="5">
    <source>
        <dbReference type="ARBA" id="ARBA00022889"/>
    </source>
</evidence>
<dbReference type="GO" id="GO:0007155">
    <property type="term" value="P:cell adhesion"/>
    <property type="evidence" value="ECO:0007669"/>
    <property type="project" value="UniProtKB-KW"/>
</dbReference>
<feature type="domain" description="Fibronectin type-III" evidence="15">
    <location>
        <begin position="672"/>
        <end position="767"/>
    </location>
</feature>